<dbReference type="GO" id="GO:0043325">
    <property type="term" value="F:phosphatidylinositol-3,4-bisphosphate binding"/>
    <property type="evidence" value="ECO:0007669"/>
    <property type="project" value="TreeGrafter"/>
</dbReference>
<dbReference type="SMART" id="SM00273">
    <property type="entry name" value="ENTH"/>
    <property type="match status" value="1"/>
</dbReference>
<dbReference type="PROSITE" id="PS50942">
    <property type="entry name" value="ENTH"/>
    <property type="match status" value="1"/>
</dbReference>
<dbReference type="InterPro" id="IPR013809">
    <property type="entry name" value="ENTH"/>
</dbReference>
<dbReference type="InterPro" id="IPR002558">
    <property type="entry name" value="ILWEQ_dom"/>
</dbReference>
<dbReference type="SUPFAM" id="SSF109885">
    <property type="entry name" value="I/LWEQ domain"/>
    <property type="match status" value="1"/>
</dbReference>
<evidence type="ECO:0000256" key="6">
    <source>
        <dbReference type="SAM" id="MobiDB-lite"/>
    </source>
</evidence>
<dbReference type="GO" id="GO:0048268">
    <property type="term" value="P:clathrin coat assembly"/>
    <property type="evidence" value="ECO:0007669"/>
    <property type="project" value="TreeGrafter"/>
</dbReference>
<feature type="domain" description="I/LWEQ" evidence="8">
    <location>
        <begin position="920"/>
        <end position="1163"/>
    </location>
</feature>
<feature type="region of interest" description="Disordered" evidence="6">
    <location>
        <begin position="374"/>
        <end position="414"/>
    </location>
</feature>
<dbReference type="SUPFAM" id="SSF48464">
    <property type="entry name" value="ENTH/VHS domain"/>
    <property type="match status" value="1"/>
</dbReference>
<dbReference type="Pfam" id="PF01608">
    <property type="entry name" value="I_LWEQ"/>
    <property type="match status" value="1"/>
</dbReference>
<evidence type="ECO:0000256" key="2">
    <source>
        <dbReference type="ARBA" id="ARBA00010135"/>
    </source>
</evidence>
<dbReference type="InterPro" id="IPR011417">
    <property type="entry name" value="ANTH_dom"/>
</dbReference>
<dbReference type="GO" id="GO:0030136">
    <property type="term" value="C:clathrin-coated vesicle"/>
    <property type="evidence" value="ECO:0007669"/>
    <property type="project" value="TreeGrafter"/>
</dbReference>
<dbReference type="InterPro" id="IPR035964">
    <property type="entry name" value="I/LWEQ_dom_sf"/>
</dbReference>
<dbReference type="GO" id="GO:0006897">
    <property type="term" value="P:endocytosis"/>
    <property type="evidence" value="ECO:0007669"/>
    <property type="project" value="InterPro"/>
</dbReference>
<comment type="similarity">
    <text evidence="2">Belongs to the SLA2 family.</text>
</comment>
<dbReference type="GO" id="GO:0030479">
    <property type="term" value="C:actin cortical patch"/>
    <property type="evidence" value="ECO:0007669"/>
    <property type="project" value="TreeGrafter"/>
</dbReference>
<proteinExistence type="inferred from homology"/>
<dbReference type="EMBL" id="PUHQ01000070">
    <property type="protein sequence ID" value="KAG0658132.1"/>
    <property type="molecule type" value="Genomic_DNA"/>
</dbReference>
<dbReference type="PANTHER" id="PTHR10407:SF15">
    <property type="entry name" value="HUNTINGTIN INTERACTING PROTEIN 1"/>
    <property type="match status" value="1"/>
</dbReference>
<evidence type="ECO:0000313" key="9">
    <source>
        <dbReference type="EMBL" id="KAG0658132.1"/>
    </source>
</evidence>
<feature type="coiled-coil region" evidence="5">
    <location>
        <begin position="416"/>
        <end position="483"/>
    </location>
</feature>
<dbReference type="GO" id="GO:0032051">
    <property type="term" value="F:clathrin light chain binding"/>
    <property type="evidence" value="ECO:0007669"/>
    <property type="project" value="TreeGrafter"/>
</dbReference>
<organism evidence="9 10">
    <name type="scientific">Rhodotorula mucilaginosa</name>
    <name type="common">Yeast</name>
    <name type="synonym">Rhodotorula rubra</name>
    <dbReference type="NCBI Taxonomy" id="5537"/>
    <lineage>
        <taxon>Eukaryota</taxon>
        <taxon>Fungi</taxon>
        <taxon>Dikarya</taxon>
        <taxon>Basidiomycota</taxon>
        <taxon>Pucciniomycotina</taxon>
        <taxon>Microbotryomycetes</taxon>
        <taxon>Sporidiobolales</taxon>
        <taxon>Sporidiobolaceae</taxon>
        <taxon>Rhodotorula</taxon>
    </lineage>
</organism>
<dbReference type="FunFam" id="1.25.40.90:FF:000021">
    <property type="entry name" value="Cytoskeleton assembly control protein Sla2"/>
    <property type="match status" value="1"/>
</dbReference>
<dbReference type="InterPro" id="IPR008942">
    <property type="entry name" value="ENTH_VHS"/>
</dbReference>
<evidence type="ECO:0000259" key="7">
    <source>
        <dbReference type="PROSITE" id="PS50942"/>
    </source>
</evidence>
<evidence type="ECO:0000256" key="4">
    <source>
        <dbReference type="ARBA" id="ARBA00023203"/>
    </source>
</evidence>
<dbReference type="OrthoDB" id="10262320at2759"/>
<keyword evidence="10" id="KW-1185">Reference proteome</keyword>
<feature type="coiled-coil region" evidence="5">
    <location>
        <begin position="511"/>
        <end position="704"/>
    </location>
</feature>
<feature type="domain" description="ENTH" evidence="7">
    <location>
        <begin position="118"/>
        <end position="247"/>
    </location>
</feature>
<dbReference type="PANTHER" id="PTHR10407">
    <property type="entry name" value="HUNTINGTIN INTERACTING PROTEIN 1"/>
    <property type="match status" value="1"/>
</dbReference>
<evidence type="ECO:0000259" key="8">
    <source>
        <dbReference type="PROSITE" id="PS50945"/>
    </source>
</evidence>
<name>A0A9P6VZ37_RHOMI</name>
<dbReference type="AlphaFoldDB" id="A0A9P6VZ37"/>
<dbReference type="InterPro" id="IPR030224">
    <property type="entry name" value="Sla2_fam"/>
</dbReference>
<keyword evidence="5" id="KW-0175">Coiled coil</keyword>
<dbReference type="Gene3D" id="1.25.40.90">
    <property type="match status" value="1"/>
</dbReference>
<comment type="subcellular location">
    <subcellularLocation>
        <location evidence="1">Cytoplasm</location>
    </subcellularLocation>
</comment>
<dbReference type="PROSITE" id="PS50945">
    <property type="entry name" value="I_LWEQ"/>
    <property type="match status" value="1"/>
</dbReference>
<keyword evidence="3" id="KW-0963">Cytoplasm</keyword>
<protein>
    <submittedName>
        <fullName evidence="9">Sla2 Src-like adaptor 2</fullName>
    </submittedName>
</protein>
<dbReference type="GO" id="GO:0007015">
    <property type="term" value="P:actin filament organization"/>
    <property type="evidence" value="ECO:0007669"/>
    <property type="project" value="TreeGrafter"/>
</dbReference>
<dbReference type="CDD" id="cd17007">
    <property type="entry name" value="ANTH_N_Sla2p"/>
    <property type="match status" value="1"/>
</dbReference>
<dbReference type="SMART" id="SM00307">
    <property type="entry name" value="ILWEQ"/>
    <property type="match status" value="1"/>
</dbReference>
<dbReference type="Pfam" id="PF07651">
    <property type="entry name" value="ANTH"/>
    <property type="match status" value="1"/>
</dbReference>
<keyword evidence="4" id="KW-0009">Actin-binding</keyword>
<dbReference type="GO" id="GO:0035615">
    <property type="term" value="F:clathrin adaptor activity"/>
    <property type="evidence" value="ECO:0007669"/>
    <property type="project" value="TreeGrafter"/>
</dbReference>
<dbReference type="Proteomes" id="UP000777482">
    <property type="component" value="Unassembled WGS sequence"/>
</dbReference>
<accession>A0A9P6VZ37</accession>
<evidence type="ECO:0000256" key="1">
    <source>
        <dbReference type="ARBA" id="ARBA00004496"/>
    </source>
</evidence>
<evidence type="ECO:0000256" key="5">
    <source>
        <dbReference type="SAM" id="Coils"/>
    </source>
</evidence>
<dbReference type="GO" id="GO:0051015">
    <property type="term" value="F:actin filament binding"/>
    <property type="evidence" value="ECO:0007669"/>
    <property type="project" value="TreeGrafter"/>
</dbReference>
<evidence type="ECO:0000313" key="10">
    <source>
        <dbReference type="Proteomes" id="UP000777482"/>
    </source>
</evidence>
<evidence type="ECO:0000256" key="3">
    <source>
        <dbReference type="ARBA" id="ARBA00022490"/>
    </source>
</evidence>
<reference evidence="9 10" key="1">
    <citation type="submission" date="2020-11" db="EMBL/GenBank/DDBJ databases">
        <title>Kefir isolates.</title>
        <authorList>
            <person name="Marcisauskas S."/>
            <person name="Kim Y."/>
            <person name="Blasche S."/>
        </authorList>
    </citation>
    <scope>NUCLEOTIDE SEQUENCE [LARGE SCALE GENOMIC DNA]</scope>
    <source>
        <strain evidence="9 10">KR</strain>
    </source>
</reference>
<dbReference type="GO" id="GO:0080025">
    <property type="term" value="F:phosphatidylinositol-3,5-bisphosphate binding"/>
    <property type="evidence" value="ECO:0007669"/>
    <property type="project" value="TreeGrafter"/>
</dbReference>
<gene>
    <name evidence="9" type="primary">SLA2</name>
    <name evidence="9" type="ORF">C6P46_006008</name>
</gene>
<sequence length="1164" mass="131718">MLTFEARMSGFGSDRLGAAAAAAATTPSTEEDDDAIVASVLFESGSKREVAISYWSAVKRFLANLPRFALATWARDLFSRNRASSSAAADYVDRDTDDYGGNSAAYKNQSHNPTRSVDKDKAEAELQVALKKATNPDETAPKQKHVRKAIVYTWDYRSSTSIWAALRVLPILSDEVQTFKALITVHKILQEGHPITLKEAQNQTSWLETCARTMGNDSARGYGSLIRAYVKLILAKLKFHRHHTAFNGLFEYEEYIALKGIDDPNEGFETIMDLMNLQDDIDSFQKLIFAHFRGSANNECRISALVPQVKESYGIYRFIISMLRAMYRRTEDMDALEPLKERYDHQHFSLRKFYYECSNLRYLTSLINVPKLPQEPPSLIDSDDQQPDLPRRPPPPAQQQKYAAPPAPPPSAGIDIEEQRRALEEYERKQAALVAQREQEARRAKEEQERQEREFAEQQRLQALREREAQEQLERQLREQQLLGMNQGRIAELEREILGLRGQWERDQMMLERYDARVKALEGELANVSATIQQQLASKDQMLQQLQDQVNLWRNKYEALAKLYSQLRNEHLEMLGKYKQMQLKANSAQEAIDKMERMERDVKAKNLELADMIRERDRARYDLDRIKGSQKEEVERLKRDLRFAEERFEDANRHKGEEVSTVMSKFNRQIDELETSLRNKQDRIDELLSRLDAQSGEAERVREEKDQEIAIMQEGMDDTIRQLSELQVAQGVTDEAVNAQIDTLVLDQEKKFNDIIDSILQSCAHKVDDALYELESPMHDGNQNSTPEYTLSMIEKATTSATEFAMVFNLFLSRDKGGEHVEVIKTANAFAQAISEVLVNTKGLSNIAPDDAAIDNLIRVGKEPGDAAVKFFNAVQSFRLQGAQPEARKEVAIRKNMDVRTALQKLTATVEGLKPKAGANLAQSNGDLGNLVESEMQAAAKAIEAATQRLQSIMARPKDSRISATDLQVHDAILASAHAITSAIGRLIKAATDSQEEIVAQGKGSSSSTAFYKRNHRWTEGLISAAKAVARATTFLIETADGVITGTNTLEQLIVASNEVASATAQLVQASRVKSELMSRTQEHLELAAKAVTDACKALVRQVKAITEEQMKRQDDFDPDAMNAHEFKLREMEVQVEIVTLEKNLSDARRRLGIYRRSHYHNEE</sequence>
<comment type="caution">
    <text evidence="9">The sequence shown here is derived from an EMBL/GenBank/DDBJ whole genome shotgun (WGS) entry which is preliminary data.</text>
</comment>
<dbReference type="Gene3D" id="1.20.1410.10">
    <property type="entry name" value="I/LWEQ domain"/>
    <property type="match status" value="1"/>
</dbReference>